<dbReference type="EMBL" id="DS566044">
    <property type="status" value="NOT_ANNOTATED_CDS"/>
    <property type="molecule type" value="Genomic_DNA"/>
</dbReference>
<dbReference type="HOGENOM" id="CLU_1543086_0_0_1"/>
<organism evidence="1 2">
    <name type="scientific">Phytophthora ramorum</name>
    <name type="common">Sudden oak death agent</name>
    <dbReference type="NCBI Taxonomy" id="164328"/>
    <lineage>
        <taxon>Eukaryota</taxon>
        <taxon>Sar</taxon>
        <taxon>Stramenopiles</taxon>
        <taxon>Oomycota</taxon>
        <taxon>Peronosporomycetes</taxon>
        <taxon>Peronosporales</taxon>
        <taxon>Peronosporaceae</taxon>
        <taxon>Phytophthora</taxon>
    </lineage>
</organism>
<keyword evidence="2" id="KW-1185">Reference proteome</keyword>
<reference evidence="1" key="2">
    <citation type="submission" date="2015-06" db="UniProtKB">
        <authorList>
            <consortium name="EnsemblProtists"/>
        </authorList>
    </citation>
    <scope>IDENTIFICATION</scope>
    <source>
        <strain evidence="1">Pr102</strain>
    </source>
</reference>
<dbReference type="Proteomes" id="UP000005238">
    <property type="component" value="Unassembled WGS sequence"/>
</dbReference>
<name>H3GT25_PHYRM</name>
<protein>
    <submittedName>
        <fullName evidence="1">Uncharacterized protein</fullName>
    </submittedName>
</protein>
<evidence type="ECO:0000313" key="2">
    <source>
        <dbReference type="Proteomes" id="UP000005238"/>
    </source>
</evidence>
<dbReference type="VEuPathDB" id="FungiDB:KRP23_10475"/>
<dbReference type="AlphaFoldDB" id="H3GT25"/>
<dbReference type="VEuPathDB" id="FungiDB:KRP22_13278"/>
<proteinExistence type="predicted"/>
<dbReference type="InParanoid" id="H3GT25"/>
<evidence type="ECO:0000313" key="1">
    <source>
        <dbReference type="EnsemblProtists" id="Phyra80233"/>
    </source>
</evidence>
<sequence length="174" mass="19001">MSRVECNLKVLPHVFMVDNNNVVCQAAQSPDDHTVIILVTPQDAWVKKMLISATNVFGYELQCGDKAGEPMQGLNANMKFSKVDLGKGCGDVAIQFLKPKFLGVYTDYGTLTIPNSLRGYTIAFFWPNDADGDHWNIFLENLTQTQRAVGGIGGVATEVVKIGQGAVDFRALFA</sequence>
<dbReference type="EnsemblProtists" id="Phyra80233">
    <property type="protein sequence ID" value="Phyra80233"/>
    <property type="gene ID" value="Phyra80233"/>
</dbReference>
<reference evidence="2" key="1">
    <citation type="journal article" date="2006" name="Science">
        <title>Phytophthora genome sequences uncover evolutionary origins and mechanisms of pathogenesis.</title>
        <authorList>
            <person name="Tyler B.M."/>
            <person name="Tripathy S."/>
            <person name="Zhang X."/>
            <person name="Dehal P."/>
            <person name="Jiang R.H."/>
            <person name="Aerts A."/>
            <person name="Arredondo F.D."/>
            <person name="Baxter L."/>
            <person name="Bensasson D."/>
            <person name="Beynon J.L."/>
            <person name="Chapman J."/>
            <person name="Damasceno C.M."/>
            <person name="Dorrance A.E."/>
            <person name="Dou D."/>
            <person name="Dickerman A.W."/>
            <person name="Dubchak I.L."/>
            <person name="Garbelotto M."/>
            <person name="Gijzen M."/>
            <person name="Gordon S.G."/>
            <person name="Govers F."/>
            <person name="Grunwald N.J."/>
            <person name="Huang W."/>
            <person name="Ivors K.L."/>
            <person name="Jones R.W."/>
            <person name="Kamoun S."/>
            <person name="Krampis K."/>
            <person name="Lamour K.H."/>
            <person name="Lee M.K."/>
            <person name="McDonald W.H."/>
            <person name="Medina M."/>
            <person name="Meijer H.J."/>
            <person name="Nordberg E.K."/>
            <person name="Maclean D.J."/>
            <person name="Ospina-Giraldo M.D."/>
            <person name="Morris P.F."/>
            <person name="Phuntumart V."/>
            <person name="Putnam N.H."/>
            <person name="Rash S."/>
            <person name="Rose J.K."/>
            <person name="Sakihama Y."/>
            <person name="Salamov A.A."/>
            <person name="Savidor A."/>
            <person name="Scheuring C.F."/>
            <person name="Smith B.M."/>
            <person name="Sobral B.W."/>
            <person name="Terry A."/>
            <person name="Torto-Alalibo T.A."/>
            <person name="Win J."/>
            <person name="Xu Z."/>
            <person name="Zhang H."/>
            <person name="Grigoriev I.V."/>
            <person name="Rokhsar D.S."/>
            <person name="Boore J.L."/>
        </authorList>
    </citation>
    <scope>NUCLEOTIDE SEQUENCE [LARGE SCALE GENOMIC DNA]</scope>
    <source>
        <strain evidence="2">Pr102</strain>
    </source>
</reference>
<accession>H3GT25</accession>